<evidence type="ECO:0000313" key="1">
    <source>
        <dbReference type="EMBL" id="KAJ8685020.1"/>
    </source>
</evidence>
<proteinExistence type="predicted"/>
<dbReference type="Proteomes" id="UP001239111">
    <property type="component" value="Chromosome 1"/>
</dbReference>
<keyword evidence="2" id="KW-1185">Reference proteome</keyword>
<dbReference type="EMBL" id="CM056741">
    <property type="protein sequence ID" value="KAJ8685020.1"/>
    <property type="molecule type" value="Genomic_DNA"/>
</dbReference>
<reference evidence="1" key="1">
    <citation type="submission" date="2023-04" db="EMBL/GenBank/DDBJ databases">
        <title>A chromosome-level genome assembly of the parasitoid wasp Eretmocerus hayati.</title>
        <authorList>
            <person name="Zhong Y."/>
            <person name="Liu S."/>
            <person name="Liu Y."/>
        </authorList>
    </citation>
    <scope>NUCLEOTIDE SEQUENCE</scope>
    <source>
        <strain evidence="1">ZJU_SS_LIU_2023</strain>
    </source>
</reference>
<gene>
    <name evidence="1" type="ORF">QAD02_020813</name>
</gene>
<name>A0ACC2PT97_9HYME</name>
<comment type="caution">
    <text evidence="1">The sequence shown here is derived from an EMBL/GenBank/DDBJ whole genome shotgun (WGS) entry which is preliminary data.</text>
</comment>
<protein>
    <submittedName>
        <fullName evidence="1">Uncharacterized protein</fullName>
    </submittedName>
</protein>
<sequence>MAGKKGRAQELDEAAWTGYTPLRDPVTDKVYKAHCDTCSHAFSKRDHAFLETHRVACDAAHKVSCAESTKDTSGTGSEKLQLSSSSPVAIIPENRSPNLVHEEPLQHTTSRSTGSTTGPKMNALQAFSLSRRSFTNGTEFLSVERNLHSASSSVCQQSIGTKRVKSDSGKKLCEPSVEMTSVKSNSEKFSESVDVLFLELLVRFGIDFNQANSVHMTKFVKALNKGYQIPSQDDLQNNLLR</sequence>
<evidence type="ECO:0000313" key="2">
    <source>
        <dbReference type="Proteomes" id="UP001239111"/>
    </source>
</evidence>
<organism evidence="1 2">
    <name type="scientific">Eretmocerus hayati</name>
    <dbReference type="NCBI Taxonomy" id="131215"/>
    <lineage>
        <taxon>Eukaryota</taxon>
        <taxon>Metazoa</taxon>
        <taxon>Ecdysozoa</taxon>
        <taxon>Arthropoda</taxon>
        <taxon>Hexapoda</taxon>
        <taxon>Insecta</taxon>
        <taxon>Pterygota</taxon>
        <taxon>Neoptera</taxon>
        <taxon>Endopterygota</taxon>
        <taxon>Hymenoptera</taxon>
        <taxon>Apocrita</taxon>
        <taxon>Proctotrupomorpha</taxon>
        <taxon>Chalcidoidea</taxon>
        <taxon>Aphelinidae</taxon>
        <taxon>Aphelininae</taxon>
        <taxon>Eretmocerus</taxon>
    </lineage>
</organism>
<accession>A0ACC2PT97</accession>